<evidence type="ECO:0000313" key="8">
    <source>
        <dbReference type="Proteomes" id="UP001201163"/>
    </source>
</evidence>
<keyword evidence="8" id="KW-1185">Reference proteome</keyword>
<evidence type="ECO:0008006" key="9">
    <source>
        <dbReference type="Google" id="ProtNLM"/>
    </source>
</evidence>
<evidence type="ECO:0000256" key="4">
    <source>
        <dbReference type="ARBA" id="ARBA00023136"/>
    </source>
</evidence>
<feature type="transmembrane region" description="Helical" evidence="6">
    <location>
        <begin position="269"/>
        <end position="289"/>
    </location>
</feature>
<dbReference type="EMBL" id="JAKELL010000001">
    <property type="protein sequence ID" value="KAH9001014.1"/>
    <property type="molecule type" value="Genomic_DNA"/>
</dbReference>
<organism evidence="7 8">
    <name type="scientific">Lactarius akahatsu</name>
    <dbReference type="NCBI Taxonomy" id="416441"/>
    <lineage>
        <taxon>Eukaryota</taxon>
        <taxon>Fungi</taxon>
        <taxon>Dikarya</taxon>
        <taxon>Basidiomycota</taxon>
        <taxon>Agaricomycotina</taxon>
        <taxon>Agaricomycetes</taxon>
        <taxon>Russulales</taxon>
        <taxon>Russulaceae</taxon>
        <taxon>Lactarius</taxon>
    </lineage>
</organism>
<reference evidence="7" key="1">
    <citation type="submission" date="2022-01" db="EMBL/GenBank/DDBJ databases">
        <title>Comparative genomics reveals a dynamic genome evolution in the ectomycorrhizal milk-cap (Lactarius) mushrooms.</title>
        <authorList>
            <consortium name="DOE Joint Genome Institute"/>
            <person name="Lebreton A."/>
            <person name="Tang N."/>
            <person name="Kuo A."/>
            <person name="LaButti K."/>
            <person name="Drula E."/>
            <person name="Barry K."/>
            <person name="Clum A."/>
            <person name="Lipzen A."/>
            <person name="Mousain D."/>
            <person name="Ng V."/>
            <person name="Wang R."/>
            <person name="Wang X."/>
            <person name="Dai Y."/>
            <person name="Henrissat B."/>
            <person name="Grigoriev I.V."/>
            <person name="Guerin-Laguette A."/>
            <person name="Yu F."/>
            <person name="Martin F.M."/>
        </authorList>
    </citation>
    <scope>NUCLEOTIDE SEQUENCE</scope>
    <source>
        <strain evidence="7">QP</strain>
    </source>
</reference>
<dbReference type="Proteomes" id="UP001201163">
    <property type="component" value="Unassembled WGS sequence"/>
</dbReference>
<comment type="subcellular location">
    <subcellularLocation>
        <location evidence="1">Membrane</location>
        <topology evidence="1">Multi-pass membrane protein</topology>
    </subcellularLocation>
</comment>
<protein>
    <recommendedName>
        <fullName evidence="9">Glucose receptor Git3 N-terminal domain-containing protein</fullName>
    </recommendedName>
</protein>
<dbReference type="SUPFAM" id="SSF81321">
    <property type="entry name" value="Family A G protein-coupled receptor-like"/>
    <property type="match status" value="1"/>
</dbReference>
<name>A0AAD4QFE9_9AGAM</name>
<evidence type="ECO:0000256" key="3">
    <source>
        <dbReference type="ARBA" id="ARBA00022989"/>
    </source>
</evidence>
<dbReference type="GO" id="GO:0004930">
    <property type="term" value="F:G protein-coupled receptor activity"/>
    <property type="evidence" value="ECO:0007669"/>
    <property type="project" value="TreeGrafter"/>
</dbReference>
<accession>A0AAD4QFE9</accession>
<feature type="transmembrane region" description="Helical" evidence="6">
    <location>
        <begin position="57"/>
        <end position="75"/>
    </location>
</feature>
<feature type="compositionally biased region" description="Basic and acidic residues" evidence="5">
    <location>
        <begin position="338"/>
        <end position="351"/>
    </location>
</feature>
<evidence type="ECO:0000256" key="1">
    <source>
        <dbReference type="ARBA" id="ARBA00004141"/>
    </source>
</evidence>
<dbReference type="PANTHER" id="PTHR23112">
    <property type="entry name" value="G PROTEIN-COUPLED RECEPTOR 157-RELATED"/>
    <property type="match status" value="1"/>
</dbReference>
<dbReference type="GO" id="GO:0007189">
    <property type="term" value="P:adenylate cyclase-activating G protein-coupled receptor signaling pathway"/>
    <property type="evidence" value="ECO:0007669"/>
    <property type="project" value="TreeGrafter"/>
</dbReference>
<feature type="transmembrane region" description="Helical" evidence="6">
    <location>
        <begin position="134"/>
        <end position="154"/>
    </location>
</feature>
<feature type="transmembrane region" description="Helical" evidence="6">
    <location>
        <begin position="103"/>
        <end position="122"/>
    </location>
</feature>
<keyword evidence="2 6" id="KW-0812">Transmembrane</keyword>
<sequence length="393" mass="43305">MSTPDAFSHRIGVFILAEISAASACAVTFLLAYIAYSAINIRSGSRRRWKIESPVHLFLLNQLVFDLIQALGGLMNMKWAFDGTVHRGSFCTAQGLIKQLADVGTALSAGNVAIYTFSTLIFRLKPDTNVFRGFLIVAGIWISIILNVAINVGINGASRFYGPTGPWCFIVEEFPVQITVGDFMWMWISAFSSLLAYLAVFLVLKGFITVEGWRVRWTYGQESRGIPPSHTLAYKMLAYPIIYIITVLPLAATRYSFLINGHNPPFGVIVFADGLYLASGLFNVCLYAYTRPFLLPHGGDSPDNQSISIRSEFTQSRSDFPRSTILGDTHVVSHLVDRASDRDPSPIEHNLKSAGPVYDTPEMAQPGTLPTTTHTGHEGESVRRGLPAIFDDI</sequence>
<evidence type="ECO:0000256" key="2">
    <source>
        <dbReference type="ARBA" id="ARBA00022692"/>
    </source>
</evidence>
<evidence type="ECO:0000256" key="5">
    <source>
        <dbReference type="SAM" id="MobiDB-lite"/>
    </source>
</evidence>
<gene>
    <name evidence="7" type="ORF">EDB92DRAFT_1169</name>
</gene>
<keyword evidence="3 6" id="KW-1133">Transmembrane helix</keyword>
<dbReference type="AlphaFoldDB" id="A0AAD4QFE9"/>
<feature type="transmembrane region" description="Helical" evidence="6">
    <location>
        <begin position="237"/>
        <end position="257"/>
    </location>
</feature>
<evidence type="ECO:0000256" key="6">
    <source>
        <dbReference type="SAM" id="Phobius"/>
    </source>
</evidence>
<comment type="caution">
    <text evidence="7">The sequence shown here is derived from an EMBL/GenBank/DDBJ whole genome shotgun (WGS) entry which is preliminary data.</text>
</comment>
<dbReference type="PANTHER" id="PTHR23112:SF37">
    <property type="entry name" value="G PROTEIN-COUPLED RECEPTOR GPR1"/>
    <property type="match status" value="1"/>
</dbReference>
<feature type="transmembrane region" description="Helical" evidence="6">
    <location>
        <begin position="12"/>
        <end position="36"/>
    </location>
</feature>
<evidence type="ECO:0000313" key="7">
    <source>
        <dbReference type="EMBL" id="KAH9001014.1"/>
    </source>
</evidence>
<proteinExistence type="predicted"/>
<dbReference type="Gene3D" id="1.20.1070.10">
    <property type="entry name" value="Rhodopsin 7-helix transmembrane proteins"/>
    <property type="match status" value="1"/>
</dbReference>
<keyword evidence="4 6" id="KW-0472">Membrane</keyword>
<feature type="transmembrane region" description="Helical" evidence="6">
    <location>
        <begin position="184"/>
        <end position="204"/>
    </location>
</feature>
<dbReference type="GO" id="GO:0005886">
    <property type="term" value="C:plasma membrane"/>
    <property type="evidence" value="ECO:0007669"/>
    <property type="project" value="TreeGrafter"/>
</dbReference>
<feature type="region of interest" description="Disordered" evidence="5">
    <location>
        <begin position="338"/>
        <end position="380"/>
    </location>
</feature>